<sequence length="573" mass="60853">MTNDPGTPSTPASRPARLATTGRGRAVLTDPRLNRGTAFTLAERQALGLVGLLPQAVVTQDQQAARVYEQFRSQPTALEKYVSLASLRDRNEVLFYRLVTEHLAEILPIVYTPTVGTAIQHYNAEYRRPHGVYLSVDEPGDIERSLCAAGLGPEDVDLIVATDGEAILGIGDWGVGGIDIAVGKLVVYTAAGGVDPARVLPVMLDVGTDRQDLLDDPGYLGNRHKRVDREAYDAFIDAYVQTASHLFPNALLHWEDFGTANAHRILDRYRDRVFTFNDDIQGTGAVTLAAVLAGVAASGQALREHRIVVFGAGSAGVGIADDLQAALVADGLSQAEATARIWCVDRYGLLTDDQDTLRDFQVRYARPAAETKGWAHEADQGGVTLAEVVDQVRPTILIGTSGRGGAFTEQVVRAMAAHTDRPLILPMSNPTDLAEATPADLLDWTEGRALIATGSPFDAVERDGTSYQIAQANNALIFPGLGLGAIVARATRITDAMLAAAAGAVADRVDAGTPGAPILPPVPELRETSVAVAVAVARVAAEGGVAGVEVGEDIEERVRAAMWQPVYPEIVAI</sequence>
<dbReference type="PANTHER" id="PTHR23406">
    <property type="entry name" value="MALIC ENZYME-RELATED"/>
    <property type="match status" value="1"/>
</dbReference>
<evidence type="ECO:0000313" key="9">
    <source>
        <dbReference type="Proteomes" id="UP000730482"/>
    </source>
</evidence>
<dbReference type="InterPro" id="IPR036291">
    <property type="entry name" value="NAD(P)-bd_dom_sf"/>
</dbReference>
<evidence type="ECO:0000313" key="8">
    <source>
        <dbReference type="EMBL" id="MBS2551771.1"/>
    </source>
</evidence>
<dbReference type="RefSeq" id="WP_212016722.1">
    <property type="nucleotide sequence ID" value="NZ_JAAFYZ010000154.1"/>
</dbReference>
<dbReference type="SUPFAM" id="SSF53223">
    <property type="entry name" value="Aminoacid dehydrogenase-like, N-terminal domain"/>
    <property type="match status" value="1"/>
</dbReference>
<dbReference type="InterPro" id="IPR012301">
    <property type="entry name" value="Malic_N_dom"/>
</dbReference>
<evidence type="ECO:0000256" key="4">
    <source>
        <dbReference type="ARBA" id="ARBA00023027"/>
    </source>
</evidence>
<keyword evidence="3 5" id="KW-0479">Metal-binding</keyword>
<dbReference type="PRINTS" id="PR00072">
    <property type="entry name" value="MALOXRDTASE"/>
</dbReference>
<dbReference type="Gene3D" id="3.40.50.720">
    <property type="entry name" value="NAD(P)-binding Rossmann-like Domain"/>
    <property type="match status" value="1"/>
</dbReference>
<dbReference type="InterPro" id="IPR001891">
    <property type="entry name" value="Malic_OxRdtase"/>
</dbReference>
<dbReference type="Proteomes" id="UP000730482">
    <property type="component" value="Unassembled WGS sequence"/>
</dbReference>
<evidence type="ECO:0000256" key="2">
    <source>
        <dbReference type="ARBA" id="ARBA00008785"/>
    </source>
</evidence>
<dbReference type="InterPro" id="IPR037062">
    <property type="entry name" value="Malic_N_dom_sf"/>
</dbReference>
<dbReference type="InterPro" id="IPR012302">
    <property type="entry name" value="Malic_NAD-bd"/>
</dbReference>
<keyword evidence="4" id="KW-0520">NAD</keyword>
<dbReference type="SUPFAM" id="SSF51735">
    <property type="entry name" value="NAD(P)-binding Rossmann-fold domains"/>
    <property type="match status" value="1"/>
</dbReference>
<dbReference type="SMART" id="SM00919">
    <property type="entry name" value="Malic_M"/>
    <property type="match status" value="1"/>
</dbReference>
<evidence type="ECO:0000259" key="6">
    <source>
        <dbReference type="SMART" id="SM00919"/>
    </source>
</evidence>
<organism evidence="8 9">
    <name type="scientific">Catenulispora pinistramenti</name>
    <dbReference type="NCBI Taxonomy" id="2705254"/>
    <lineage>
        <taxon>Bacteria</taxon>
        <taxon>Bacillati</taxon>
        <taxon>Actinomycetota</taxon>
        <taxon>Actinomycetes</taxon>
        <taxon>Catenulisporales</taxon>
        <taxon>Catenulisporaceae</taxon>
        <taxon>Catenulispora</taxon>
    </lineage>
</organism>
<dbReference type="InterPro" id="IPR015884">
    <property type="entry name" value="Malic_enzyme_CS"/>
</dbReference>
<evidence type="ECO:0000256" key="3">
    <source>
        <dbReference type="ARBA" id="ARBA00022723"/>
    </source>
</evidence>
<dbReference type="PANTHER" id="PTHR23406:SF34">
    <property type="entry name" value="NAD-DEPENDENT MALIC ENZYME, MITOCHONDRIAL"/>
    <property type="match status" value="1"/>
</dbReference>
<evidence type="ECO:0000256" key="1">
    <source>
        <dbReference type="ARBA" id="ARBA00001936"/>
    </source>
</evidence>
<dbReference type="Gene3D" id="3.40.50.10380">
    <property type="entry name" value="Malic enzyme, N-terminal domain"/>
    <property type="match status" value="1"/>
</dbReference>
<proteinExistence type="inferred from homology"/>
<dbReference type="Pfam" id="PF00390">
    <property type="entry name" value="malic"/>
    <property type="match status" value="1"/>
</dbReference>
<dbReference type="Pfam" id="PF03949">
    <property type="entry name" value="Malic_M"/>
    <property type="match status" value="1"/>
</dbReference>
<dbReference type="EMBL" id="JAAFYZ010000154">
    <property type="protein sequence ID" value="MBS2551771.1"/>
    <property type="molecule type" value="Genomic_DNA"/>
</dbReference>
<dbReference type="NCBIfam" id="NF010052">
    <property type="entry name" value="PRK13529.1"/>
    <property type="match status" value="1"/>
</dbReference>
<accession>A0ABS5L0A5</accession>
<feature type="domain" description="Malic enzyme N-terminal" evidence="7">
    <location>
        <begin position="88"/>
        <end position="270"/>
    </location>
</feature>
<feature type="domain" description="Malic enzyme NAD-binding" evidence="6">
    <location>
        <begin position="280"/>
        <end position="541"/>
    </location>
</feature>
<dbReference type="InterPro" id="IPR046346">
    <property type="entry name" value="Aminoacid_DH-like_N_sf"/>
</dbReference>
<evidence type="ECO:0000256" key="5">
    <source>
        <dbReference type="RuleBase" id="RU003427"/>
    </source>
</evidence>
<reference evidence="8 9" key="1">
    <citation type="submission" date="2020-02" db="EMBL/GenBank/DDBJ databases">
        <title>Acidophilic actinobacteria isolated from forest soil.</title>
        <authorList>
            <person name="Golinska P."/>
        </authorList>
    </citation>
    <scope>NUCLEOTIDE SEQUENCE [LARGE SCALE GENOMIC DNA]</scope>
    <source>
        <strain evidence="8 9">NL8</strain>
    </source>
</reference>
<comment type="cofactor">
    <cofactor evidence="1">
        <name>Mn(2+)</name>
        <dbReference type="ChEBI" id="CHEBI:29035"/>
    </cofactor>
</comment>
<dbReference type="PROSITE" id="PS00331">
    <property type="entry name" value="MALIC_ENZYMES"/>
    <property type="match status" value="1"/>
</dbReference>
<gene>
    <name evidence="8" type="ORF">KGQ19_33385</name>
</gene>
<protein>
    <submittedName>
        <fullName evidence="8">NAD-dependent malic enzyme</fullName>
    </submittedName>
</protein>
<dbReference type="SMART" id="SM01274">
    <property type="entry name" value="malic"/>
    <property type="match status" value="1"/>
</dbReference>
<keyword evidence="9" id="KW-1185">Reference proteome</keyword>
<evidence type="ECO:0000259" key="7">
    <source>
        <dbReference type="SMART" id="SM01274"/>
    </source>
</evidence>
<comment type="similarity">
    <text evidence="2 5">Belongs to the malic enzymes family.</text>
</comment>
<comment type="caution">
    <text evidence="8">The sequence shown here is derived from an EMBL/GenBank/DDBJ whole genome shotgun (WGS) entry which is preliminary data.</text>
</comment>
<name>A0ABS5L0A5_9ACTN</name>
<dbReference type="PIRSF" id="PIRSF000106">
    <property type="entry name" value="ME"/>
    <property type="match status" value="1"/>
</dbReference>